<dbReference type="GO" id="GO:0004103">
    <property type="term" value="F:choline kinase activity"/>
    <property type="evidence" value="ECO:0007669"/>
    <property type="project" value="TreeGrafter"/>
</dbReference>
<name>A0AAV7KM01_9METZ</name>
<dbReference type="Proteomes" id="UP001165289">
    <property type="component" value="Unassembled WGS sequence"/>
</dbReference>
<gene>
    <name evidence="4" type="ORF">LOD99_9595</name>
</gene>
<keyword evidence="4" id="KW-0418">Kinase</keyword>
<dbReference type="GO" id="GO:0005737">
    <property type="term" value="C:cytoplasm"/>
    <property type="evidence" value="ECO:0007669"/>
    <property type="project" value="TreeGrafter"/>
</dbReference>
<proteinExistence type="inferred from homology"/>
<dbReference type="SUPFAM" id="SSF56112">
    <property type="entry name" value="Protein kinase-like (PK-like)"/>
    <property type="match status" value="1"/>
</dbReference>
<evidence type="ECO:0000256" key="1">
    <source>
        <dbReference type="ARBA" id="ARBA00023209"/>
    </source>
</evidence>
<protein>
    <submittedName>
        <fullName evidence="4">Choline/ethanolamine kinase isoform X2</fullName>
    </submittedName>
</protein>
<keyword evidence="1" id="KW-0594">Phospholipid biosynthesis</keyword>
<dbReference type="AlphaFoldDB" id="A0AAV7KM01"/>
<keyword evidence="5" id="KW-1185">Reference proteome</keyword>
<dbReference type="GO" id="GO:0004305">
    <property type="term" value="F:ethanolamine kinase activity"/>
    <property type="evidence" value="ECO:0007669"/>
    <property type="project" value="TreeGrafter"/>
</dbReference>
<dbReference type="EMBL" id="JAKMXF010000001">
    <property type="protein sequence ID" value="KAI6662008.1"/>
    <property type="molecule type" value="Genomic_DNA"/>
</dbReference>
<dbReference type="InterPro" id="IPR011009">
    <property type="entry name" value="Kinase-like_dom_sf"/>
</dbReference>
<accession>A0AAV7KM01</accession>
<dbReference type="PANTHER" id="PTHR22603">
    <property type="entry name" value="CHOLINE/ETHANOALAMINE KINASE"/>
    <property type="match status" value="1"/>
</dbReference>
<keyword evidence="1" id="KW-0444">Lipid biosynthesis</keyword>
<comment type="caution">
    <text evidence="4">The sequence shown here is derived from an EMBL/GenBank/DDBJ whole genome shotgun (WGS) entry which is preliminary data.</text>
</comment>
<evidence type="ECO:0000256" key="3">
    <source>
        <dbReference type="ARBA" id="ARBA00038211"/>
    </source>
</evidence>
<dbReference type="Pfam" id="PF01633">
    <property type="entry name" value="Choline_kinase"/>
    <property type="match status" value="1"/>
</dbReference>
<sequence length="347" mass="40107">METENLISNGLLERCREYMGDYWTLNKPNISVSVVTGGLTNSLFLLKIESNDIGNIPNSPICCLLRVFANIWSQEQVATNNVISTVLAERGFGPKIYGVLPGMEGRLEEFYFCRQLHTSEMIPNFDTIAEITGKFNRQTLPLPKNGNFLTNSMQGFLEKINCTPIKIEANKHNIEQLRNEVNWKEEIQWMGEYLRSIGSPLLLCHNDINESNLLLLTDGQLKLIDFEFVSYNYRGFELAQLFYECSITMTYPDYPYFKHSPGDYPSYEARREFVAKYLAVYQPGNIPCEEEIHSVVLEVEKMKIAVDLYWVLWAIAMAFTDDRFGYPEYAQLRIDLYRLEKAKLPIT</sequence>
<evidence type="ECO:0000313" key="4">
    <source>
        <dbReference type="EMBL" id="KAI6662008.1"/>
    </source>
</evidence>
<comment type="similarity">
    <text evidence="3">Belongs to the choline/ethanolamine kinase family.</text>
</comment>
<dbReference type="Gene3D" id="3.90.1200.10">
    <property type="match status" value="1"/>
</dbReference>
<keyword evidence="4" id="KW-0808">Transferase</keyword>
<dbReference type="GO" id="GO:0006646">
    <property type="term" value="P:phosphatidylethanolamine biosynthetic process"/>
    <property type="evidence" value="ECO:0007669"/>
    <property type="project" value="TreeGrafter"/>
</dbReference>
<organism evidence="4 5">
    <name type="scientific">Oopsacas minuta</name>
    <dbReference type="NCBI Taxonomy" id="111878"/>
    <lineage>
        <taxon>Eukaryota</taxon>
        <taxon>Metazoa</taxon>
        <taxon>Porifera</taxon>
        <taxon>Hexactinellida</taxon>
        <taxon>Hexasterophora</taxon>
        <taxon>Lyssacinosida</taxon>
        <taxon>Leucopsacidae</taxon>
        <taxon>Oopsacas</taxon>
    </lineage>
</organism>
<evidence type="ECO:0000313" key="5">
    <source>
        <dbReference type="Proteomes" id="UP001165289"/>
    </source>
</evidence>
<dbReference type="Gene3D" id="3.30.200.20">
    <property type="entry name" value="Phosphorylase Kinase, domain 1"/>
    <property type="match status" value="1"/>
</dbReference>
<reference evidence="4 5" key="1">
    <citation type="journal article" date="2023" name="BMC Biol.">
        <title>The compact genome of the sponge Oopsacas minuta (Hexactinellida) is lacking key metazoan core genes.</title>
        <authorList>
            <person name="Santini S."/>
            <person name="Schenkelaars Q."/>
            <person name="Jourda C."/>
            <person name="Duchesne M."/>
            <person name="Belahbib H."/>
            <person name="Rocher C."/>
            <person name="Selva M."/>
            <person name="Riesgo A."/>
            <person name="Vervoort M."/>
            <person name="Leys S.P."/>
            <person name="Kodjabachian L."/>
            <person name="Le Bivic A."/>
            <person name="Borchiellini C."/>
            <person name="Claverie J.M."/>
            <person name="Renard E."/>
        </authorList>
    </citation>
    <scope>NUCLEOTIDE SEQUENCE [LARGE SCALE GENOMIC DNA]</scope>
    <source>
        <strain evidence="4">SPO-2</strain>
    </source>
</reference>
<dbReference type="PANTHER" id="PTHR22603:SF93">
    <property type="entry name" value="RE24176P"/>
    <property type="match status" value="1"/>
</dbReference>
<keyword evidence="2" id="KW-1208">Phospholipid metabolism</keyword>
<keyword evidence="1" id="KW-0443">Lipid metabolism</keyword>
<evidence type="ECO:0000256" key="2">
    <source>
        <dbReference type="ARBA" id="ARBA00023264"/>
    </source>
</evidence>